<accession>A0A392VZB9</accession>
<evidence type="ECO:0000313" key="3">
    <source>
        <dbReference type="Proteomes" id="UP000265520"/>
    </source>
</evidence>
<evidence type="ECO:0000313" key="2">
    <source>
        <dbReference type="EMBL" id="MCI93754.1"/>
    </source>
</evidence>
<name>A0A392VZB9_9FABA</name>
<sequence length="51" mass="5909">WGYALGGDTCLLEDESEAEAYQSDHDEGQDDPKIDRNVETLIEKFAERRHR</sequence>
<dbReference type="AlphaFoldDB" id="A0A392VZB9"/>
<dbReference type="Proteomes" id="UP000265520">
    <property type="component" value="Unassembled WGS sequence"/>
</dbReference>
<reference evidence="2 3" key="1">
    <citation type="journal article" date="2018" name="Front. Plant Sci.">
        <title>Red Clover (Trifolium pratense) and Zigzag Clover (T. medium) - A Picture of Genomic Similarities and Differences.</title>
        <authorList>
            <person name="Dluhosova J."/>
            <person name="Istvanek J."/>
            <person name="Nedelnik J."/>
            <person name="Repkova J."/>
        </authorList>
    </citation>
    <scope>NUCLEOTIDE SEQUENCE [LARGE SCALE GENOMIC DNA]</scope>
    <source>
        <strain evidence="3">cv. 10/8</strain>
        <tissue evidence="2">Leaf</tissue>
    </source>
</reference>
<organism evidence="2 3">
    <name type="scientific">Trifolium medium</name>
    <dbReference type="NCBI Taxonomy" id="97028"/>
    <lineage>
        <taxon>Eukaryota</taxon>
        <taxon>Viridiplantae</taxon>
        <taxon>Streptophyta</taxon>
        <taxon>Embryophyta</taxon>
        <taxon>Tracheophyta</taxon>
        <taxon>Spermatophyta</taxon>
        <taxon>Magnoliopsida</taxon>
        <taxon>eudicotyledons</taxon>
        <taxon>Gunneridae</taxon>
        <taxon>Pentapetalae</taxon>
        <taxon>rosids</taxon>
        <taxon>fabids</taxon>
        <taxon>Fabales</taxon>
        <taxon>Fabaceae</taxon>
        <taxon>Papilionoideae</taxon>
        <taxon>50 kb inversion clade</taxon>
        <taxon>NPAAA clade</taxon>
        <taxon>Hologalegina</taxon>
        <taxon>IRL clade</taxon>
        <taxon>Trifolieae</taxon>
        <taxon>Trifolium</taxon>
    </lineage>
</organism>
<feature type="non-terminal residue" evidence="2">
    <location>
        <position position="51"/>
    </location>
</feature>
<comment type="caution">
    <text evidence="2">The sequence shown here is derived from an EMBL/GenBank/DDBJ whole genome shotgun (WGS) entry which is preliminary data.</text>
</comment>
<dbReference type="EMBL" id="LXQA011337714">
    <property type="protein sequence ID" value="MCI93754.1"/>
    <property type="molecule type" value="Genomic_DNA"/>
</dbReference>
<keyword evidence="3" id="KW-1185">Reference proteome</keyword>
<evidence type="ECO:0000256" key="1">
    <source>
        <dbReference type="SAM" id="MobiDB-lite"/>
    </source>
</evidence>
<feature type="region of interest" description="Disordered" evidence="1">
    <location>
        <begin position="17"/>
        <end position="36"/>
    </location>
</feature>
<proteinExistence type="predicted"/>
<protein>
    <submittedName>
        <fullName evidence="2">Uncharacterized protein</fullName>
    </submittedName>
</protein>
<feature type="compositionally biased region" description="Basic and acidic residues" evidence="1">
    <location>
        <begin position="22"/>
        <end position="36"/>
    </location>
</feature>
<feature type="non-terminal residue" evidence="2">
    <location>
        <position position="1"/>
    </location>
</feature>